<evidence type="ECO:0000256" key="1">
    <source>
        <dbReference type="PROSITE-ProRule" id="PRU00339"/>
    </source>
</evidence>
<accession>A0A7L4UP35</accession>
<name>A0A7L4UP35_BALHA</name>
<dbReference type="SUPFAM" id="SSF48452">
    <property type="entry name" value="TPR-like"/>
    <property type="match status" value="1"/>
</dbReference>
<keyword evidence="3" id="KW-1185">Reference proteome</keyword>
<evidence type="ECO:0000313" key="3">
    <source>
        <dbReference type="Proteomes" id="UP000251835"/>
    </source>
</evidence>
<dbReference type="PROSITE" id="PS50005">
    <property type="entry name" value="TPR"/>
    <property type="match status" value="1"/>
</dbReference>
<sequence length="135" mass="16173">MSTLKQIEELTEKGETYIKKQQYIEAINYWEQALKIIPSSENFNDNKTWLEISIGDAYFFLGNYNKALDFFLKPEVNDSDNPFILLRLGQLYFEIEKHDKALEYLLKAYITEGFEIFNDEESKYLEFLQEHFELE</sequence>
<dbReference type="Pfam" id="PF13181">
    <property type="entry name" value="TPR_8"/>
    <property type="match status" value="1"/>
</dbReference>
<dbReference type="Pfam" id="PF13424">
    <property type="entry name" value="TPR_12"/>
    <property type="match status" value="1"/>
</dbReference>
<feature type="repeat" description="TPR" evidence="1">
    <location>
        <begin position="7"/>
        <end position="40"/>
    </location>
</feature>
<dbReference type="SMART" id="SM00028">
    <property type="entry name" value="TPR"/>
    <property type="match status" value="3"/>
</dbReference>
<protein>
    <submittedName>
        <fullName evidence="2">Tetratricopeptide repeat protein</fullName>
    </submittedName>
</protein>
<keyword evidence="1" id="KW-0802">TPR repeat</keyword>
<evidence type="ECO:0000313" key="2">
    <source>
        <dbReference type="EMBL" id="PVX50784.1"/>
    </source>
</evidence>
<comment type="caution">
    <text evidence="2">The sequence shown here is derived from an EMBL/GenBank/DDBJ whole genome shotgun (WGS) entry which is preliminary data.</text>
</comment>
<dbReference type="InterPro" id="IPR011990">
    <property type="entry name" value="TPR-like_helical_dom_sf"/>
</dbReference>
<dbReference type="Gene3D" id="1.25.40.10">
    <property type="entry name" value="Tetratricopeptide repeat domain"/>
    <property type="match status" value="1"/>
</dbReference>
<proteinExistence type="predicted"/>
<reference evidence="2 3" key="1">
    <citation type="submission" date="2018-05" db="EMBL/GenBank/DDBJ databases">
        <title>Genomic Encyclopedia of Type Strains, Phase IV (KMG-IV): sequencing the most valuable type-strain genomes for metagenomic binning, comparative biology and taxonomic classification.</title>
        <authorList>
            <person name="Goeker M."/>
        </authorList>
    </citation>
    <scope>NUCLEOTIDE SEQUENCE [LARGE SCALE GENOMIC DNA]</scope>
    <source>
        <strain evidence="2 3">DSM 28579</strain>
    </source>
</reference>
<organism evidence="2 3">
    <name type="scientific">Balneicella halophila</name>
    <dbReference type="NCBI Taxonomy" id="1537566"/>
    <lineage>
        <taxon>Bacteria</taxon>
        <taxon>Pseudomonadati</taxon>
        <taxon>Bacteroidota</taxon>
        <taxon>Bacteroidia</taxon>
        <taxon>Bacteroidales</taxon>
        <taxon>Balneicellaceae</taxon>
        <taxon>Balneicella</taxon>
    </lineage>
</organism>
<dbReference type="AlphaFoldDB" id="A0A7L4UP35"/>
<gene>
    <name evidence="2" type="ORF">C7377_1100</name>
</gene>
<dbReference type="EMBL" id="QENZ01000004">
    <property type="protein sequence ID" value="PVX50784.1"/>
    <property type="molecule type" value="Genomic_DNA"/>
</dbReference>
<dbReference type="RefSeq" id="WP_165806858.1">
    <property type="nucleotide sequence ID" value="NZ_QENZ01000004.1"/>
</dbReference>
<dbReference type="Proteomes" id="UP000251835">
    <property type="component" value="Unassembled WGS sequence"/>
</dbReference>
<dbReference type="InterPro" id="IPR019734">
    <property type="entry name" value="TPR_rpt"/>
</dbReference>